<proteinExistence type="predicted"/>
<dbReference type="Proteomes" id="UP000276133">
    <property type="component" value="Unassembled WGS sequence"/>
</dbReference>
<dbReference type="EMBL" id="REGN01000227">
    <property type="protein sequence ID" value="RNA43398.1"/>
    <property type="molecule type" value="Genomic_DNA"/>
</dbReference>
<gene>
    <name evidence="1" type="ORF">BpHYR1_000701</name>
</gene>
<protein>
    <submittedName>
        <fullName evidence="1">Uncharacterized protein</fullName>
    </submittedName>
</protein>
<keyword evidence="2" id="KW-1185">Reference proteome</keyword>
<evidence type="ECO:0000313" key="1">
    <source>
        <dbReference type="EMBL" id="RNA43398.1"/>
    </source>
</evidence>
<sequence>MLIFAEFSIERKNIFFYFVLKICIKLHNFHQNTNNRQKRGRKLFEIVLWSQYLLLIAADLKIKTNDSPGKKYNFFIKTTQHHSKLSDVSQSLETWTLTLKAGKKI</sequence>
<comment type="caution">
    <text evidence="1">The sequence shown here is derived from an EMBL/GenBank/DDBJ whole genome shotgun (WGS) entry which is preliminary data.</text>
</comment>
<reference evidence="1 2" key="1">
    <citation type="journal article" date="2018" name="Sci. Rep.">
        <title>Genomic signatures of local adaptation to the degree of environmental predictability in rotifers.</title>
        <authorList>
            <person name="Franch-Gras L."/>
            <person name="Hahn C."/>
            <person name="Garcia-Roger E.M."/>
            <person name="Carmona M.J."/>
            <person name="Serra M."/>
            <person name="Gomez A."/>
        </authorList>
    </citation>
    <scope>NUCLEOTIDE SEQUENCE [LARGE SCALE GENOMIC DNA]</scope>
    <source>
        <strain evidence="1">HYR1</strain>
    </source>
</reference>
<name>A0A3M7T6D9_BRAPC</name>
<accession>A0A3M7T6D9</accession>
<dbReference type="AlphaFoldDB" id="A0A3M7T6D9"/>
<organism evidence="1 2">
    <name type="scientific">Brachionus plicatilis</name>
    <name type="common">Marine rotifer</name>
    <name type="synonym">Brachionus muelleri</name>
    <dbReference type="NCBI Taxonomy" id="10195"/>
    <lineage>
        <taxon>Eukaryota</taxon>
        <taxon>Metazoa</taxon>
        <taxon>Spiralia</taxon>
        <taxon>Gnathifera</taxon>
        <taxon>Rotifera</taxon>
        <taxon>Eurotatoria</taxon>
        <taxon>Monogononta</taxon>
        <taxon>Pseudotrocha</taxon>
        <taxon>Ploima</taxon>
        <taxon>Brachionidae</taxon>
        <taxon>Brachionus</taxon>
    </lineage>
</organism>
<evidence type="ECO:0000313" key="2">
    <source>
        <dbReference type="Proteomes" id="UP000276133"/>
    </source>
</evidence>